<dbReference type="PRINTS" id="PR00337">
    <property type="entry name" value="LEUILEVALBP"/>
</dbReference>
<gene>
    <name evidence="7" type="ORF">SAMN02745165_02027</name>
</gene>
<keyword evidence="4" id="KW-0029">Amino-acid transport</keyword>
<evidence type="ECO:0000313" key="8">
    <source>
        <dbReference type="Proteomes" id="UP000184171"/>
    </source>
</evidence>
<dbReference type="AlphaFoldDB" id="A0A1M6I608"/>
<comment type="similarity">
    <text evidence="1">Belongs to the leucine-binding protein family.</text>
</comment>
<reference evidence="7 8" key="1">
    <citation type="submission" date="2016-11" db="EMBL/GenBank/DDBJ databases">
        <authorList>
            <person name="Jaros S."/>
            <person name="Januszkiewicz K."/>
            <person name="Wedrychowicz H."/>
        </authorList>
    </citation>
    <scope>NUCLEOTIDE SEQUENCE [LARGE SCALE GENOMIC DNA]</scope>
    <source>
        <strain evidence="7 8">DSM 5091</strain>
    </source>
</reference>
<feature type="domain" description="Leucine-binding protein" evidence="6">
    <location>
        <begin position="24"/>
        <end position="366"/>
    </location>
</feature>
<dbReference type="SUPFAM" id="SSF53822">
    <property type="entry name" value="Periplasmic binding protein-like I"/>
    <property type="match status" value="1"/>
</dbReference>
<evidence type="ECO:0000259" key="6">
    <source>
        <dbReference type="Pfam" id="PF13458"/>
    </source>
</evidence>
<evidence type="ECO:0000256" key="3">
    <source>
        <dbReference type="ARBA" id="ARBA00022729"/>
    </source>
</evidence>
<keyword evidence="2" id="KW-0813">Transport</keyword>
<feature type="signal peptide" evidence="5">
    <location>
        <begin position="1"/>
        <end position="22"/>
    </location>
</feature>
<sequence>MKFGKIMLALVAIALIAVPAFADTLKVGVQAPITGSYANEGQGIDNGARLLAEQLNAKGGVLGKNIEVITCDDQGTAMASAICAKDLVNKGVKLVVGSYTSTAAEAAQKTYYKAGVLQTSDGTADSLTEKGYWTFLRNSFPNSAEAEFVAKYLVDVKKYKRIVVISDFSTYADGLANAAEAAIKKMGGNVVSRDKIKADSQNFTPVLTNIKSKNPDAIFFAGYYTDGGLLRAQQVALGIKADFYGGDANDNPDFVKLAGSAAEGAFIVNVPEPAALPTPIAKSFIADYQKKYGEMPPSIWGLMNIDGMRAILHAFEQNGNFDTKAAADYLHNMAQPLDGITGPIAFAKDGNRKGGAYVVKRIQKDGSYFNEYVQ</sequence>
<dbReference type="RefSeq" id="WP_072908499.1">
    <property type="nucleotide sequence ID" value="NZ_FQZT01000006.1"/>
</dbReference>
<dbReference type="STRING" id="1122189.SAMN02745165_02027"/>
<name>A0A1M6I608_MALRU</name>
<feature type="chain" id="PRO_5011957599" evidence="5">
    <location>
        <begin position="23"/>
        <end position="374"/>
    </location>
</feature>
<dbReference type="OrthoDB" id="9772589at2"/>
<dbReference type="InterPro" id="IPR000709">
    <property type="entry name" value="Leu_Ile_Val-bd"/>
</dbReference>
<dbReference type="Pfam" id="PF13458">
    <property type="entry name" value="Peripla_BP_6"/>
    <property type="match status" value="1"/>
</dbReference>
<keyword evidence="3 5" id="KW-0732">Signal</keyword>
<evidence type="ECO:0000256" key="4">
    <source>
        <dbReference type="ARBA" id="ARBA00022970"/>
    </source>
</evidence>
<dbReference type="PANTHER" id="PTHR47151:SF2">
    <property type="entry name" value="AMINO ACID BINDING PROTEIN"/>
    <property type="match status" value="1"/>
</dbReference>
<evidence type="ECO:0000313" key="7">
    <source>
        <dbReference type="EMBL" id="SHJ29885.1"/>
    </source>
</evidence>
<evidence type="ECO:0000256" key="2">
    <source>
        <dbReference type="ARBA" id="ARBA00022448"/>
    </source>
</evidence>
<proteinExistence type="inferred from homology"/>
<accession>A0A1M6I608</accession>
<evidence type="ECO:0000256" key="5">
    <source>
        <dbReference type="SAM" id="SignalP"/>
    </source>
</evidence>
<dbReference type="EMBL" id="FQZT01000006">
    <property type="protein sequence ID" value="SHJ29885.1"/>
    <property type="molecule type" value="Genomic_DNA"/>
</dbReference>
<protein>
    <submittedName>
        <fullName evidence="7">Amino acid/amide ABC transporter substrate-binding protein, HAAT family</fullName>
    </submittedName>
</protein>
<dbReference type="CDD" id="cd06342">
    <property type="entry name" value="PBP1_ABC_LIVBP-like"/>
    <property type="match status" value="1"/>
</dbReference>
<dbReference type="InterPro" id="IPR028081">
    <property type="entry name" value="Leu-bd"/>
</dbReference>
<dbReference type="GO" id="GO:0006865">
    <property type="term" value="P:amino acid transport"/>
    <property type="evidence" value="ECO:0007669"/>
    <property type="project" value="UniProtKB-KW"/>
</dbReference>
<dbReference type="Gene3D" id="3.40.50.2300">
    <property type="match status" value="2"/>
</dbReference>
<dbReference type="InterPro" id="IPR028082">
    <property type="entry name" value="Peripla_BP_I"/>
</dbReference>
<keyword evidence="8" id="KW-1185">Reference proteome</keyword>
<evidence type="ECO:0000256" key="1">
    <source>
        <dbReference type="ARBA" id="ARBA00010062"/>
    </source>
</evidence>
<dbReference type="PANTHER" id="PTHR47151">
    <property type="entry name" value="LEU/ILE/VAL-BINDING ABC TRANSPORTER SUBUNIT"/>
    <property type="match status" value="1"/>
</dbReference>
<dbReference type="Proteomes" id="UP000184171">
    <property type="component" value="Unassembled WGS sequence"/>
</dbReference>
<organism evidence="7 8">
    <name type="scientific">Malonomonas rubra DSM 5091</name>
    <dbReference type="NCBI Taxonomy" id="1122189"/>
    <lineage>
        <taxon>Bacteria</taxon>
        <taxon>Pseudomonadati</taxon>
        <taxon>Thermodesulfobacteriota</taxon>
        <taxon>Desulfuromonadia</taxon>
        <taxon>Desulfuromonadales</taxon>
        <taxon>Geopsychrobacteraceae</taxon>
        <taxon>Malonomonas</taxon>
    </lineage>
</organism>